<reference evidence="1 2" key="1">
    <citation type="submission" date="2014-06" db="EMBL/GenBank/DDBJ databases">
        <title>Draft genome sequence of iron oxidizing acidophile Leptospirillum ferriphilum DSM14647.</title>
        <authorList>
            <person name="Cardenas J.P."/>
            <person name="Lazcano M."/>
            <person name="Ossandon F.J."/>
            <person name="Corbett M."/>
            <person name="Holmes D.S."/>
            <person name="Watkin E."/>
        </authorList>
    </citation>
    <scope>NUCLEOTIDE SEQUENCE [LARGE SCALE GENOMIC DNA]</scope>
    <source>
        <strain evidence="1 2">DSM 14647</strain>
    </source>
</reference>
<protein>
    <submittedName>
        <fullName evidence="1">Uncharacterized protein</fullName>
    </submittedName>
</protein>
<dbReference type="EMBL" id="JPGK01000013">
    <property type="protein sequence ID" value="KGA92683.1"/>
    <property type="molecule type" value="Genomic_DNA"/>
</dbReference>
<evidence type="ECO:0000313" key="2">
    <source>
        <dbReference type="Proteomes" id="UP000029452"/>
    </source>
</evidence>
<dbReference type="Proteomes" id="UP000029452">
    <property type="component" value="Unassembled WGS sequence"/>
</dbReference>
<evidence type="ECO:0000313" key="1">
    <source>
        <dbReference type="EMBL" id="KGA92683.1"/>
    </source>
</evidence>
<sequence length="170" mass="19066">MYVEQKWKINREKNEHARTCPGLIPLDQAAGKMLRETLSLTLPDRSCLTILLFEDGLFSVVGEVPLQPSHILPVLDKVREKIELYFPDFYQTLDKLAEEDRRIQVLARMENILGAIRNNASSNPELLASIKALLTEIEAEGVQPGCAVPVVPAAPALPENQDLPKNRETR</sequence>
<name>A0A094W5G0_9BACT</name>
<dbReference type="RefSeq" id="WP_036083921.1">
    <property type="nucleotide sequence ID" value="NZ_JPGK01000013.1"/>
</dbReference>
<accession>A0A094W5G0</accession>
<comment type="caution">
    <text evidence="1">The sequence shown here is derived from an EMBL/GenBank/DDBJ whole genome shotgun (WGS) entry which is preliminary data.</text>
</comment>
<dbReference type="PATRIC" id="fig|178606.4.peg.2587"/>
<dbReference type="AlphaFoldDB" id="A0A094W5G0"/>
<gene>
    <name evidence="1" type="ORF">LptCag_2724</name>
</gene>
<organism evidence="1 2">
    <name type="scientific">Leptospirillum ferriphilum</name>
    <dbReference type="NCBI Taxonomy" id="178606"/>
    <lineage>
        <taxon>Bacteria</taxon>
        <taxon>Pseudomonadati</taxon>
        <taxon>Nitrospirota</taxon>
        <taxon>Nitrospiria</taxon>
        <taxon>Nitrospirales</taxon>
        <taxon>Nitrospiraceae</taxon>
        <taxon>Leptospirillum</taxon>
    </lineage>
</organism>
<proteinExistence type="predicted"/>